<dbReference type="EMBL" id="CP071880">
    <property type="protein sequence ID" value="QTE49791.1"/>
    <property type="molecule type" value="Genomic_DNA"/>
</dbReference>
<evidence type="ECO:0000313" key="2">
    <source>
        <dbReference type="EMBL" id="QTE49791.1"/>
    </source>
</evidence>
<keyword evidence="4" id="KW-1185">Reference proteome</keyword>
<reference evidence="2 4" key="2">
    <citation type="submission" date="2021-03" db="EMBL/GenBank/DDBJ databases">
        <title>Mucilaginibacter strains isolated from gold and copper mining confer multi heavy-metal resistance.</title>
        <authorList>
            <person name="Li Y."/>
        </authorList>
    </citation>
    <scope>NUCLEOTIDE SEQUENCE [LARGE SCALE GENOMIC DNA]</scope>
    <source>
        <strain evidence="2 4">P2-4</strain>
    </source>
</reference>
<reference evidence="1 3" key="1">
    <citation type="submission" date="2019-08" db="EMBL/GenBank/DDBJ databases">
        <title>Comparative genome analysis confer to the adaptation heavy metal polluted environment.</title>
        <authorList>
            <person name="Li Y."/>
        </authorList>
    </citation>
    <scope>NUCLEOTIDE SEQUENCE [LARGE SCALE GENOMIC DNA]</scope>
    <source>
        <strain evidence="1 3">P2</strain>
    </source>
</reference>
<gene>
    <name evidence="1" type="ORF">DIU31_030625</name>
    <name evidence="2" type="ORF">J3L21_30390</name>
</gene>
<name>A0AAE6JLH1_9SPHI</name>
<evidence type="ECO:0000313" key="4">
    <source>
        <dbReference type="Proteomes" id="UP000663940"/>
    </source>
</evidence>
<dbReference type="Proteomes" id="UP000663940">
    <property type="component" value="Chromosome"/>
</dbReference>
<sequence>MSNILKALKPYLFLLNQLFEIEQKVVKIEEQNSIARNIERLKNYFENDALESGIEYQGFSISGLYYHNPLGEKYNETRLDCEATISGTSHENLKIIDVIKPIIFAKSGNSRLVVQKGVVIVQSEN</sequence>
<evidence type="ECO:0000313" key="3">
    <source>
        <dbReference type="Proteomes" id="UP000250557"/>
    </source>
</evidence>
<dbReference type="Proteomes" id="UP000250557">
    <property type="component" value="Chromosome"/>
</dbReference>
<proteinExistence type="predicted"/>
<accession>A0AAE6JLH1</accession>
<evidence type="ECO:0000313" key="1">
    <source>
        <dbReference type="EMBL" id="QEM07643.1"/>
    </source>
</evidence>
<protein>
    <submittedName>
        <fullName evidence="1">Uncharacterized protein</fullName>
    </submittedName>
</protein>
<organism evidence="1 3">
    <name type="scientific">Mucilaginibacter rubeus</name>
    <dbReference type="NCBI Taxonomy" id="2027860"/>
    <lineage>
        <taxon>Bacteria</taxon>
        <taxon>Pseudomonadati</taxon>
        <taxon>Bacteroidota</taxon>
        <taxon>Sphingobacteriia</taxon>
        <taxon>Sphingobacteriales</taxon>
        <taxon>Sphingobacteriaceae</taxon>
        <taxon>Mucilaginibacter</taxon>
    </lineage>
</organism>
<dbReference type="RefSeq" id="WP_112653262.1">
    <property type="nucleotide sequence ID" value="NZ_CP043451.1"/>
</dbReference>
<dbReference type="EMBL" id="CP043451">
    <property type="protein sequence ID" value="QEM07643.1"/>
    <property type="molecule type" value="Genomic_DNA"/>
</dbReference>
<dbReference type="AlphaFoldDB" id="A0AAE6JLH1"/>